<comment type="caution">
    <text evidence="1">The sequence shown here is derived from an EMBL/GenBank/DDBJ whole genome shotgun (WGS) entry which is preliminary data.</text>
</comment>
<sequence length="960" mass="107077">MDAAAFGDDPRDLPDEYLAHASDLLTQTVFSLLLGGTAFLAFCLLRARWPDVYAPRGRLLYAAPARMGKTFLGWIRMVLDAKDYDIMYSVGLDALLVLRLFKMLGALAAAGALLGLLVVVPLKVALDPTVRDGSATPGDARSWYNRITTAAMGSEHPLAVHFAFAYVFTALVYWYFSRFAYQAVSLRWHYLLRVRNTRPARSVMVTGIPAGLANEARLRLHFERCGLGRVVSVEIVPRVERLGVLVRRRAHLLAMIEERITAVLGNPCAAPDYDRTALYRLLTATHGDSTGDSAEAEQLLRRWAQPRLRSTHGQRRLEAALEQLRTLLRRFHHADSTVQHVRREWFASCDGRRERSSTVGFVTFADAASAHMAAQSFTYGQPFQLRTELAPEPRDVFWDNITLPLSARVARGATSLVAYLAMLVYWLTMAFLLSALVSLDSLKGYFPWLPALAEKNRWLKGLFQYTTPVFTLSVMNAFVPHILSWLARLSGTQSRSGIQRTVLQRYFIFLVSNVLLIFTVSRAVLTDYEKWIENPALIPKLLATRLPTAAPFFMNYVILFGLGYYPIQLLQLGSISLATFRRMVCRTPRQFADAMRPNHIDWAFILPQPMLVFVIMATYSSLAPLIFVLAAVYYVIAYVVTKYLAYYVYARQFETAGEFIIPVLKLLTGSLWHYYCLIIGLCALKGAIVYVLLLIPLLWANGYLLSTLSRQFYEHGKFVPLDVWGAASAGPSPASLAASLPAPAGAESRPSHYSSTDYLQPRPHVPSPFGPVLDSIDSESRGLASSLWERLEARVGRLLALAFSKIYIDPQRQPEIFRDLDRSYSINAPDAAAAVGDGPLLAPTLSETDLHETDDAEHAPLLAQWSAADRGGATVTPRFSTTFDDNDGSLVAGMRAELMLGRDQRESKIEPDAFTDFEQSPISLLDGVLDKGLAVYEHPYLIGSLPTLWLPMRRPFALGE</sequence>
<proteinExistence type="predicted"/>
<name>A0ACC1K5N8_9FUNG</name>
<evidence type="ECO:0000313" key="2">
    <source>
        <dbReference type="Proteomes" id="UP001140234"/>
    </source>
</evidence>
<dbReference type="Proteomes" id="UP001140234">
    <property type="component" value="Unassembled WGS sequence"/>
</dbReference>
<organism evidence="1 2">
    <name type="scientific">Coemansia nantahalensis</name>
    <dbReference type="NCBI Taxonomy" id="2789366"/>
    <lineage>
        <taxon>Eukaryota</taxon>
        <taxon>Fungi</taxon>
        <taxon>Fungi incertae sedis</taxon>
        <taxon>Zoopagomycota</taxon>
        <taxon>Kickxellomycotina</taxon>
        <taxon>Kickxellomycetes</taxon>
        <taxon>Kickxellales</taxon>
        <taxon>Kickxellaceae</taxon>
        <taxon>Coemansia</taxon>
    </lineage>
</organism>
<reference evidence="1" key="1">
    <citation type="submission" date="2022-07" db="EMBL/GenBank/DDBJ databases">
        <title>Phylogenomic reconstructions and comparative analyses of Kickxellomycotina fungi.</title>
        <authorList>
            <person name="Reynolds N.K."/>
            <person name="Stajich J.E."/>
            <person name="Barry K."/>
            <person name="Grigoriev I.V."/>
            <person name="Crous P."/>
            <person name="Smith M.E."/>
        </authorList>
    </citation>
    <scope>NUCLEOTIDE SEQUENCE</scope>
    <source>
        <strain evidence="1">CBS 109366</strain>
    </source>
</reference>
<dbReference type="EMBL" id="JANBUJ010000182">
    <property type="protein sequence ID" value="KAJ2773752.1"/>
    <property type="molecule type" value="Genomic_DNA"/>
</dbReference>
<evidence type="ECO:0000313" key="1">
    <source>
        <dbReference type="EMBL" id="KAJ2773752.1"/>
    </source>
</evidence>
<gene>
    <name evidence="1" type="ORF">IWQ57_001151</name>
</gene>
<keyword evidence="2" id="KW-1185">Reference proteome</keyword>
<accession>A0ACC1K5N8</accession>
<protein>
    <submittedName>
        <fullName evidence="1">Uncharacterized protein</fullName>
    </submittedName>
</protein>